<dbReference type="InterPro" id="IPR027461">
    <property type="entry name" value="Carboxypeptidase_A_C_sf"/>
</dbReference>
<dbReference type="InterPro" id="IPR027478">
    <property type="entry name" value="LdcA_N"/>
</dbReference>
<dbReference type="Pfam" id="PF17676">
    <property type="entry name" value="Peptidase_S66C"/>
    <property type="match status" value="1"/>
</dbReference>
<dbReference type="InterPro" id="IPR029062">
    <property type="entry name" value="Class_I_gatase-like"/>
</dbReference>
<dbReference type="Proteomes" id="UP000622552">
    <property type="component" value="Unassembled WGS sequence"/>
</dbReference>
<keyword evidence="2" id="KW-0378">Hydrolase</keyword>
<evidence type="ECO:0000313" key="5">
    <source>
        <dbReference type="EMBL" id="MBG6138969.1"/>
    </source>
</evidence>
<dbReference type="InterPro" id="IPR003507">
    <property type="entry name" value="S66_fam"/>
</dbReference>
<dbReference type="Gene3D" id="3.40.50.10740">
    <property type="entry name" value="Class I glutamine amidotransferase-like"/>
    <property type="match status" value="1"/>
</dbReference>
<evidence type="ECO:0000259" key="3">
    <source>
        <dbReference type="Pfam" id="PF02016"/>
    </source>
</evidence>
<organism evidence="5 6">
    <name type="scientific">Longispora fulva</name>
    <dbReference type="NCBI Taxonomy" id="619741"/>
    <lineage>
        <taxon>Bacteria</taxon>
        <taxon>Bacillati</taxon>
        <taxon>Actinomycetota</taxon>
        <taxon>Actinomycetes</taxon>
        <taxon>Micromonosporales</taxon>
        <taxon>Micromonosporaceae</taxon>
        <taxon>Longispora</taxon>
    </lineage>
</organism>
<evidence type="ECO:0000256" key="1">
    <source>
        <dbReference type="ARBA" id="ARBA00010233"/>
    </source>
</evidence>
<dbReference type="AlphaFoldDB" id="A0A8J7GH53"/>
<dbReference type="CDD" id="cd07062">
    <property type="entry name" value="Peptidase_S66_mccF_like"/>
    <property type="match status" value="1"/>
</dbReference>
<accession>A0A8J7GH53</accession>
<dbReference type="Pfam" id="PF02016">
    <property type="entry name" value="Peptidase_S66"/>
    <property type="match status" value="1"/>
</dbReference>
<dbReference type="GO" id="GO:0004180">
    <property type="term" value="F:carboxypeptidase activity"/>
    <property type="evidence" value="ECO:0007669"/>
    <property type="project" value="UniProtKB-KW"/>
</dbReference>
<dbReference type="PANTHER" id="PTHR30237:SF4">
    <property type="entry name" value="LD-CARBOXYPEPTIDASE C-TERMINAL DOMAIN-CONTAINING PROTEIN"/>
    <property type="match status" value="1"/>
</dbReference>
<feature type="domain" description="LD-carboxypeptidase C-terminal" evidence="4">
    <location>
        <begin position="202"/>
        <end position="326"/>
    </location>
</feature>
<dbReference type="SUPFAM" id="SSF141986">
    <property type="entry name" value="LD-carboxypeptidase A C-terminal domain-like"/>
    <property type="match status" value="1"/>
</dbReference>
<dbReference type="InterPro" id="IPR040449">
    <property type="entry name" value="Peptidase_S66_N"/>
</dbReference>
<evidence type="ECO:0000256" key="2">
    <source>
        <dbReference type="ARBA" id="ARBA00022801"/>
    </source>
</evidence>
<keyword evidence="6" id="KW-1185">Reference proteome</keyword>
<evidence type="ECO:0000259" key="4">
    <source>
        <dbReference type="Pfam" id="PF17676"/>
    </source>
</evidence>
<feature type="domain" description="LD-carboxypeptidase N-terminal" evidence="3">
    <location>
        <begin position="13"/>
        <end position="128"/>
    </location>
</feature>
<sequence>MITPARLQPGDRVAVLSLSGGLPELFPHPFELGLRRLRETFGLVPVEYPTTRVLRSAPADRARDLHAAWADPDIRAVVASIGGDDQITLLRHLDPELLRATPKLFIGYSDNTNLLNYLFTLGVSGLHGGSVMVELGRGGALHPLTEASWRAALFDGGDFELTPADGFTDVSRDWAEPKHLETEPDLMPGGGWTWDNADRVVEGRLWGGNLEILDWNLAVGTHIGADYSGHVLFLETSEERPSATDVYRMLMCMGERGILGQFSAVLLGRPKAGDLRGRDPHYPDAQRAAVRRALAEYAPGVLVVHNLDIGHTDPQLLLPYGGHVTIDGPARRVTVRY</sequence>
<keyword evidence="5" id="KW-0121">Carboxypeptidase</keyword>
<name>A0A8J7GH53_9ACTN</name>
<dbReference type="SUPFAM" id="SSF52317">
    <property type="entry name" value="Class I glutamine amidotransferase-like"/>
    <property type="match status" value="1"/>
</dbReference>
<evidence type="ECO:0000313" key="6">
    <source>
        <dbReference type="Proteomes" id="UP000622552"/>
    </source>
</evidence>
<reference evidence="5" key="1">
    <citation type="submission" date="2020-11" db="EMBL/GenBank/DDBJ databases">
        <title>Sequencing the genomes of 1000 actinobacteria strains.</title>
        <authorList>
            <person name="Klenk H.-P."/>
        </authorList>
    </citation>
    <scope>NUCLEOTIDE SEQUENCE</scope>
    <source>
        <strain evidence="5">DSM 45356</strain>
    </source>
</reference>
<comment type="similarity">
    <text evidence="1">Belongs to the peptidase S66 family.</text>
</comment>
<gene>
    <name evidence="5" type="ORF">IW245_005163</name>
</gene>
<comment type="caution">
    <text evidence="5">The sequence shown here is derived from an EMBL/GenBank/DDBJ whole genome shotgun (WGS) entry which is preliminary data.</text>
</comment>
<dbReference type="EMBL" id="JADOUF010000001">
    <property type="protein sequence ID" value="MBG6138969.1"/>
    <property type="molecule type" value="Genomic_DNA"/>
</dbReference>
<dbReference type="Gene3D" id="3.50.30.60">
    <property type="entry name" value="LD-carboxypeptidase A C-terminal domain-like"/>
    <property type="match status" value="1"/>
</dbReference>
<proteinExistence type="inferred from homology"/>
<protein>
    <submittedName>
        <fullName evidence="5">Muramoyltetrapeptide carboxypeptidase LdcA involved in peptidoglycan recycling</fullName>
    </submittedName>
</protein>
<dbReference type="PANTHER" id="PTHR30237">
    <property type="entry name" value="MURAMOYLTETRAPEPTIDE CARBOXYPEPTIDASE"/>
    <property type="match status" value="1"/>
</dbReference>
<dbReference type="RefSeq" id="WP_197005672.1">
    <property type="nucleotide sequence ID" value="NZ_BONS01000011.1"/>
</dbReference>
<keyword evidence="5" id="KW-0645">Protease</keyword>
<dbReference type="InterPro" id="IPR040921">
    <property type="entry name" value="Peptidase_S66C"/>
</dbReference>